<dbReference type="AlphaFoldDB" id="A0A3L8SQ63"/>
<keyword evidence="2" id="KW-1185">Reference proteome</keyword>
<sequence>MDSVPEKVPRSFVCCRHKSSLALTNTTALLHHVLQQLLNELRRVYSPTIKLGENERRVKEAAFTKEEKGKSLKEMHFKRNST</sequence>
<accession>A0A3L8SQ63</accession>
<protein>
    <submittedName>
        <fullName evidence="1">Uncharacterized protein</fullName>
    </submittedName>
</protein>
<gene>
    <name evidence="1" type="ORF">DV515_00005017</name>
</gene>
<comment type="caution">
    <text evidence="1">The sequence shown here is derived from an EMBL/GenBank/DDBJ whole genome shotgun (WGS) entry which is preliminary data.</text>
</comment>
<organism evidence="1 2">
    <name type="scientific">Chloebia gouldiae</name>
    <name type="common">Gouldian finch</name>
    <name type="synonym">Erythrura gouldiae</name>
    <dbReference type="NCBI Taxonomy" id="44316"/>
    <lineage>
        <taxon>Eukaryota</taxon>
        <taxon>Metazoa</taxon>
        <taxon>Chordata</taxon>
        <taxon>Craniata</taxon>
        <taxon>Vertebrata</taxon>
        <taxon>Euteleostomi</taxon>
        <taxon>Archelosauria</taxon>
        <taxon>Archosauria</taxon>
        <taxon>Dinosauria</taxon>
        <taxon>Saurischia</taxon>
        <taxon>Theropoda</taxon>
        <taxon>Coelurosauria</taxon>
        <taxon>Aves</taxon>
        <taxon>Neognathae</taxon>
        <taxon>Neoaves</taxon>
        <taxon>Telluraves</taxon>
        <taxon>Australaves</taxon>
        <taxon>Passeriformes</taxon>
        <taxon>Passeroidea</taxon>
        <taxon>Passeridae</taxon>
        <taxon>Chloebia</taxon>
    </lineage>
</organism>
<evidence type="ECO:0000313" key="2">
    <source>
        <dbReference type="Proteomes" id="UP000276834"/>
    </source>
</evidence>
<evidence type="ECO:0000313" key="1">
    <source>
        <dbReference type="EMBL" id="RLW05912.1"/>
    </source>
</evidence>
<dbReference type="EMBL" id="QUSF01000010">
    <property type="protein sequence ID" value="RLW05912.1"/>
    <property type="molecule type" value="Genomic_DNA"/>
</dbReference>
<name>A0A3L8SQ63_CHLGU</name>
<proteinExistence type="predicted"/>
<dbReference type="Proteomes" id="UP000276834">
    <property type="component" value="Unassembled WGS sequence"/>
</dbReference>
<reference evidence="1 2" key="1">
    <citation type="journal article" date="2018" name="Proc. R. Soc. B">
        <title>A non-coding region near Follistatin controls head colour polymorphism in the Gouldian finch.</title>
        <authorList>
            <person name="Toomey M.B."/>
            <person name="Marques C.I."/>
            <person name="Andrade P."/>
            <person name="Araujo P.M."/>
            <person name="Sabatino S."/>
            <person name="Gazda M.A."/>
            <person name="Afonso S."/>
            <person name="Lopes R.J."/>
            <person name="Corbo J.C."/>
            <person name="Carneiro M."/>
        </authorList>
    </citation>
    <scope>NUCLEOTIDE SEQUENCE [LARGE SCALE GENOMIC DNA]</scope>
    <source>
        <strain evidence="1">Red01</strain>
        <tissue evidence="1">Muscle</tissue>
    </source>
</reference>